<evidence type="ECO:0000313" key="1">
    <source>
        <dbReference type="EMBL" id="GEN71628.1"/>
    </source>
</evidence>
<dbReference type="RefSeq" id="WP_111954953.1">
    <property type="nucleotide sequence ID" value="NZ_BJYI01000005.1"/>
</dbReference>
<sequence length="148" mass="16776">MKKILFIILSVCALFTACKIDEPDKDLKRLVFDPGDLKFISTSLNTKKETSSALYGNREALISLPGENNQLQNGSVIKLVTWKYHDNPQYIGGTITGELLSIETIQTDHNGNVSYQIKNASENQNININKNKEERIQYIMSYKPVKRP</sequence>
<dbReference type="OrthoDB" id="1255125at2"/>
<reference evidence="1 2" key="1">
    <citation type="submission" date="2019-07" db="EMBL/GenBank/DDBJ databases">
        <title>Whole genome shotgun sequence of Chryseobacterium lathyri NBRC 105250.</title>
        <authorList>
            <person name="Hosoyama A."/>
            <person name="Uohara A."/>
            <person name="Ohji S."/>
            <person name="Ichikawa N."/>
        </authorList>
    </citation>
    <scope>NUCLEOTIDE SEQUENCE [LARGE SCALE GENOMIC DNA]</scope>
    <source>
        <strain evidence="1 2">NBRC 105250</strain>
    </source>
</reference>
<evidence type="ECO:0008006" key="3">
    <source>
        <dbReference type="Google" id="ProtNLM"/>
    </source>
</evidence>
<comment type="caution">
    <text evidence="1">The sequence shown here is derived from an EMBL/GenBank/DDBJ whole genome shotgun (WGS) entry which is preliminary data.</text>
</comment>
<proteinExistence type="predicted"/>
<organism evidence="1 2">
    <name type="scientific">Chryseobacterium lathyri</name>
    <dbReference type="NCBI Taxonomy" id="395933"/>
    <lineage>
        <taxon>Bacteria</taxon>
        <taxon>Pseudomonadati</taxon>
        <taxon>Bacteroidota</taxon>
        <taxon>Flavobacteriia</taxon>
        <taxon>Flavobacteriales</taxon>
        <taxon>Weeksellaceae</taxon>
        <taxon>Chryseobacterium group</taxon>
        <taxon>Chryseobacterium</taxon>
    </lineage>
</organism>
<dbReference type="EMBL" id="BJYI01000005">
    <property type="protein sequence ID" value="GEN71628.1"/>
    <property type="molecule type" value="Genomic_DNA"/>
</dbReference>
<dbReference type="PROSITE" id="PS51257">
    <property type="entry name" value="PROKAR_LIPOPROTEIN"/>
    <property type="match status" value="1"/>
</dbReference>
<name>A0A511Y8W2_9FLAO</name>
<evidence type="ECO:0000313" key="2">
    <source>
        <dbReference type="Proteomes" id="UP000321150"/>
    </source>
</evidence>
<accession>A0A511Y8W2</accession>
<gene>
    <name evidence="1" type="ORF">CLA01_17000</name>
</gene>
<dbReference type="AlphaFoldDB" id="A0A511Y8W2"/>
<dbReference type="Proteomes" id="UP000321150">
    <property type="component" value="Unassembled WGS sequence"/>
</dbReference>
<protein>
    <recommendedName>
        <fullName evidence="3">Lipoprotein</fullName>
    </recommendedName>
</protein>